<evidence type="ECO:0000313" key="1">
    <source>
        <dbReference type="EMBL" id="ACT95088.1"/>
    </source>
</evidence>
<dbReference type="EMBL" id="CP001619">
    <property type="protein sequence ID" value="ACT95088.1"/>
    <property type="molecule type" value="Genomic_DNA"/>
</dbReference>
<organism evidence="1 2">
    <name type="scientific">Dyadobacter fermentans (strain ATCC 700827 / DSM 18053 / CIP 107007 / KCTC 52180 / NS114)</name>
    <dbReference type="NCBI Taxonomy" id="471854"/>
    <lineage>
        <taxon>Bacteria</taxon>
        <taxon>Pseudomonadati</taxon>
        <taxon>Bacteroidota</taxon>
        <taxon>Cytophagia</taxon>
        <taxon>Cytophagales</taxon>
        <taxon>Spirosomataceae</taxon>
        <taxon>Dyadobacter</taxon>
    </lineage>
</organism>
<dbReference type="KEGG" id="dfe:Dfer_3884"/>
<proteinExistence type="predicted"/>
<dbReference type="STRING" id="471854.Dfer_3884"/>
<protein>
    <submittedName>
        <fullName evidence="1">Uncharacterized protein</fullName>
    </submittedName>
</protein>
<keyword evidence="2" id="KW-1185">Reference proteome</keyword>
<sequence>MQLVNEVSDDRLHDLLLTIRAFAEQEAYAGVDTHSPEFLEKLNESLRSAETGPLFSNEEVFNEIRRGLRDKMESARKERLH</sequence>
<dbReference type="HOGENOM" id="CLU_2568370_0_0_10"/>
<dbReference type="AlphaFoldDB" id="C6VXQ5"/>
<accession>C6VXQ5</accession>
<gene>
    <name evidence="1" type="ordered locus">Dfer_3884</name>
</gene>
<reference evidence="1 2" key="1">
    <citation type="journal article" date="2009" name="Stand. Genomic Sci.">
        <title>Complete genome sequence of Dyadobacter fermentans type strain (NS114).</title>
        <authorList>
            <person name="Lang E."/>
            <person name="Lapidus A."/>
            <person name="Chertkov O."/>
            <person name="Brettin T."/>
            <person name="Detter J.C."/>
            <person name="Han C."/>
            <person name="Copeland A."/>
            <person name="Glavina Del Rio T."/>
            <person name="Nolan M."/>
            <person name="Chen F."/>
            <person name="Lucas S."/>
            <person name="Tice H."/>
            <person name="Cheng J.F."/>
            <person name="Land M."/>
            <person name="Hauser L."/>
            <person name="Chang Y.J."/>
            <person name="Jeffries C.D."/>
            <person name="Kopitz M."/>
            <person name="Bruce D."/>
            <person name="Goodwin L."/>
            <person name="Pitluck S."/>
            <person name="Ovchinnikova G."/>
            <person name="Pati A."/>
            <person name="Ivanova N."/>
            <person name="Mavrommatis K."/>
            <person name="Chen A."/>
            <person name="Palaniappan K."/>
            <person name="Chain P."/>
            <person name="Bristow J."/>
            <person name="Eisen J.A."/>
            <person name="Markowitz V."/>
            <person name="Hugenholtz P."/>
            <person name="Goker M."/>
            <person name="Rohde M."/>
            <person name="Kyrpides N.C."/>
            <person name="Klenk H.P."/>
        </authorList>
    </citation>
    <scope>NUCLEOTIDE SEQUENCE [LARGE SCALE GENOMIC DNA]</scope>
    <source>
        <strain evidence="2">ATCC 700827 / DSM 18053 / CIP 107007 / KCTC 52180 / NS114</strain>
    </source>
</reference>
<evidence type="ECO:0000313" key="2">
    <source>
        <dbReference type="Proteomes" id="UP000002011"/>
    </source>
</evidence>
<dbReference type="Proteomes" id="UP000002011">
    <property type="component" value="Chromosome"/>
</dbReference>
<name>C6VXQ5_DYAFD</name>